<feature type="transmembrane region" description="Helical" evidence="9">
    <location>
        <begin position="48"/>
        <end position="68"/>
    </location>
</feature>
<dbReference type="InterPro" id="IPR051124">
    <property type="entry name" value="Phosphate_Transport_Permease"/>
</dbReference>
<evidence type="ECO:0000256" key="8">
    <source>
        <dbReference type="ARBA" id="ARBA00023136"/>
    </source>
</evidence>
<keyword evidence="5" id="KW-0592">Phosphate transport</keyword>
<keyword evidence="8 9" id="KW-0472">Membrane</keyword>
<dbReference type="Gene3D" id="1.10.3720.10">
    <property type="entry name" value="MetI-like"/>
    <property type="match status" value="1"/>
</dbReference>
<accession>X0YVW7</accession>
<evidence type="ECO:0000256" key="3">
    <source>
        <dbReference type="ARBA" id="ARBA00022448"/>
    </source>
</evidence>
<sequence>MKKNFIERLLPLFALSIAIPLSLGSAIYIPELVSPRMKEILKPIIELLAGIPSVVYGFFGMIFLAPLVQNIFNLPTGLTCFTASIILSIMVVPTITSLAEDSISAVSREMREEEE</sequence>
<evidence type="ECO:0000256" key="2">
    <source>
        <dbReference type="ARBA" id="ARBA00007069"/>
    </source>
</evidence>
<gene>
    <name evidence="11" type="ORF">S01H4_17281</name>
</gene>
<dbReference type="GO" id="GO:0006817">
    <property type="term" value="P:phosphate ion transport"/>
    <property type="evidence" value="ECO:0007669"/>
    <property type="project" value="UniProtKB-KW"/>
</dbReference>
<dbReference type="SUPFAM" id="SSF161098">
    <property type="entry name" value="MetI-like"/>
    <property type="match status" value="1"/>
</dbReference>
<evidence type="ECO:0000256" key="5">
    <source>
        <dbReference type="ARBA" id="ARBA00022592"/>
    </source>
</evidence>
<dbReference type="EMBL" id="BART01007605">
    <property type="protein sequence ID" value="GAG60365.1"/>
    <property type="molecule type" value="Genomic_DNA"/>
</dbReference>
<keyword evidence="7 9" id="KW-1133">Transmembrane helix</keyword>
<evidence type="ECO:0000259" key="10">
    <source>
        <dbReference type="PROSITE" id="PS50928"/>
    </source>
</evidence>
<proteinExistence type="inferred from homology"/>
<dbReference type="GO" id="GO:0055085">
    <property type="term" value="P:transmembrane transport"/>
    <property type="evidence" value="ECO:0007669"/>
    <property type="project" value="InterPro"/>
</dbReference>
<comment type="subcellular location">
    <subcellularLocation>
        <location evidence="1">Cell membrane</location>
        <topology evidence="1">Multi-pass membrane protein</topology>
    </subcellularLocation>
</comment>
<dbReference type="GO" id="GO:0005886">
    <property type="term" value="C:plasma membrane"/>
    <property type="evidence" value="ECO:0007669"/>
    <property type="project" value="UniProtKB-SubCell"/>
</dbReference>
<protein>
    <recommendedName>
        <fullName evidence="10">ABC transmembrane type-1 domain-containing protein</fullName>
    </recommendedName>
</protein>
<keyword evidence="4" id="KW-1003">Cell membrane</keyword>
<evidence type="ECO:0000256" key="6">
    <source>
        <dbReference type="ARBA" id="ARBA00022692"/>
    </source>
</evidence>
<keyword evidence="6 9" id="KW-0812">Transmembrane</keyword>
<name>X0YVW7_9ZZZZ</name>
<comment type="similarity">
    <text evidence="2">Belongs to the binding-protein-dependent transport system permease family. CysTW subfamily.</text>
</comment>
<evidence type="ECO:0000256" key="4">
    <source>
        <dbReference type="ARBA" id="ARBA00022475"/>
    </source>
</evidence>
<evidence type="ECO:0000256" key="1">
    <source>
        <dbReference type="ARBA" id="ARBA00004651"/>
    </source>
</evidence>
<dbReference type="PROSITE" id="PS50928">
    <property type="entry name" value="ABC_TM1"/>
    <property type="match status" value="1"/>
</dbReference>
<dbReference type="AlphaFoldDB" id="X0YVW7"/>
<feature type="transmembrane region" description="Helical" evidence="9">
    <location>
        <begin position="80"/>
        <end position="99"/>
    </location>
</feature>
<dbReference type="InterPro" id="IPR000515">
    <property type="entry name" value="MetI-like"/>
</dbReference>
<evidence type="ECO:0000313" key="11">
    <source>
        <dbReference type="EMBL" id="GAG60365.1"/>
    </source>
</evidence>
<evidence type="ECO:0000256" key="7">
    <source>
        <dbReference type="ARBA" id="ARBA00022989"/>
    </source>
</evidence>
<feature type="domain" description="ABC transmembrane type-1" evidence="10">
    <location>
        <begin position="4"/>
        <end position="115"/>
    </location>
</feature>
<comment type="caution">
    <text evidence="11">The sequence shown here is derived from an EMBL/GenBank/DDBJ whole genome shotgun (WGS) entry which is preliminary data.</text>
</comment>
<organism evidence="11">
    <name type="scientific">marine sediment metagenome</name>
    <dbReference type="NCBI Taxonomy" id="412755"/>
    <lineage>
        <taxon>unclassified sequences</taxon>
        <taxon>metagenomes</taxon>
        <taxon>ecological metagenomes</taxon>
    </lineage>
</organism>
<dbReference type="PANTHER" id="PTHR30425:SF1">
    <property type="entry name" value="PHOSPHATE TRANSPORT SYSTEM PERMEASE PROTEIN PSTC"/>
    <property type="match status" value="1"/>
</dbReference>
<keyword evidence="3" id="KW-0813">Transport</keyword>
<reference evidence="11" key="1">
    <citation type="journal article" date="2014" name="Front. Microbiol.">
        <title>High frequency of phylogenetically diverse reductive dehalogenase-homologous genes in deep subseafloor sedimentary metagenomes.</title>
        <authorList>
            <person name="Kawai M."/>
            <person name="Futagami T."/>
            <person name="Toyoda A."/>
            <person name="Takaki Y."/>
            <person name="Nishi S."/>
            <person name="Hori S."/>
            <person name="Arai W."/>
            <person name="Tsubouchi T."/>
            <person name="Morono Y."/>
            <person name="Uchiyama I."/>
            <person name="Ito T."/>
            <person name="Fujiyama A."/>
            <person name="Inagaki F."/>
            <person name="Takami H."/>
        </authorList>
    </citation>
    <scope>NUCLEOTIDE SEQUENCE</scope>
    <source>
        <strain evidence="11">Expedition CK06-06</strain>
    </source>
</reference>
<dbReference type="PANTHER" id="PTHR30425">
    <property type="entry name" value="PHOSPHATE TRANSPORT SYSTEM PERMEASE PROTEIN PST"/>
    <property type="match status" value="1"/>
</dbReference>
<evidence type="ECO:0000256" key="9">
    <source>
        <dbReference type="SAM" id="Phobius"/>
    </source>
</evidence>
<dbReference type="InterPro" id="IPR035906">
    <property type="entry name" value="MetI-like_sf"/>
</dbReference>